<feature type="region of interest" description="Disordered" evidence="7">
    <location>
        <begin position="1930"/>
        <end position="1951"/>
    </location>
</feature>
<keyword evidence="5" id="KW-0325">Glycoprotein</keyword>
<dbReference type="Pfam" id="PF00047">
    <property type="entry name" value="ig"/>
    <property type="match status" value="1"/>
</dbReference>
<organism evidence="12">
    <name type="scientific">Schistocephalus solidus</name>
    <name type="common">Tapeworm</name>
    <dbReference type="NCBI Taxonomy" id="70667"/>
    <lineage>
        <taxon>Eukaryota</taxon>
        <taxon>Metazoa</taxon>
        <taxon>Spiralia</taxon>
        <taxon>Lophotrochozoa</taxon>
        <taxon>Platyhelminthes</taxon>
        <taxon>Cestoda</taxon>
        <taxon>Eucestoda</taxon>
        <taxon>Diphyllobothriidea</taxon>
        <taxon>Diphyllobothriidae</taxon>
        <taxon>Schistocephalus</taxon>
    </lineage>
</organism>
<dbReference type="PANTHER" id="PTHR11640">
    <property type="entry name" value="NEPHRIN"/>
    <property type="match status" value="1"/>
</dbReference>
<dbReference type="PANTHER" id="PTHR11640:SF31">
    <property type="entry name" value="IRREGULAR CHIASM C-ROUGHEST PROTEIN-RELATED"/>
    <property type="match status" value="1"/>
</dbReference>
<comment type="subcellular location">
    <subcellularLocation>
        <location evidence="1">Membrane</location>
        <topology evidence="1">Single-pass type I membrane protein</topology>
    </subcellularLocation>
</comment>
<feature type="transmembrane region" description="Helical" evidence="8">
    <location>
        <begin position="1444"/>
        <end position="1468"/>
    </location>
</feature>
<reference evidence="12" key="1">
    <citation type="submission" date="2016-01" db="EMBL/GenBank/DDBJ databases">
        <title>Reference transcriptome for the parasite Schistocephalus solidus: insights into the molecular evolution of parasitism.</title>
        <authorList>
            <person name="Hebert F.O."/>
            <person name="Grambauer S."/>
            <person name="Barber I."/>
            <person name="Landry C.R."/>
            <person name="Aubin-Horth N."/>
        </authorList>
    </citation>
    <scope>NUCLEOTIDE SEQUENCE</scope>
</reference>
<dbReference type="InterPro" id="IPR003961">
    <property type="entry name" value="FN3_dom"/>
</dbReference>
<evidence type="ECO:0000256" key="4">
    <source>
        <dbReference type="ARBA" id="ARBA00023157"/>
    </source>
</evidence>
<feature type="domain" description="Ig-like" evidence="10">
    <location>
        <begin position="1190"/>
        <end position="1280"/>
    </location>
</feature>
<evidence type="ECO:0000256" key="6">
    <source>
        <dbReference type="ARBA" id="ARBA00023319"/>
    </source>
</evidence>
<dbReference type="SMART" id="SM00409">
    <property type="entry name" value="IG"/>
    <property type="match status" value="8"/>
</dbReference>
<feature type="domain" description="Ig-like" evidence="10">
    <location>
        <begin position="627"/>
        <end position="729"/>
    </location>
</feature>
<feature type="domain" description="Ig-like" evidence="10">
    <location>
        <begin position="777"/>
        <end position="899"/>
    </location>
</feature>
<dbReference type="InterPro" id="IPR013783">
    <property type="entry name" value="Ig-like_fold"/>
</dbReference>
<feature type="domain" description="Fibronectin type-III" evidence="11">
    <location>
        <begin position="1299"/>
        <end position="1402"/>
    </location>
</feature>
<feature type="compositionally biased region" description="Polar residues" evidence="7">
    <location>
        <begin position="748"/>
        <end position="764"/>
    </location>
</feature>
<dbReference type="InterPro" id="IPR036116">
    <property type="entry name" value="FN3_sf"/>
</dbReference>
<dbReference type="Gene3D" id="2.60.40.10">
    <property type="entry name" value="Immunoglobulins"/>
    <property type="match status" value="8"/>
</dbReference>
<feature type="domain" description="Ig-like" evidence="10">
    <location>
        <begin position="336"/>
        <end position="451"/>
    </location>
</feature>
<feature type="region of interest" description="Disordered" evidence="7">
    <location>
        <begin position="1777"/>
        <end position="1812"/>
    </location>
</feature>
<keyword evidence="6" id="KW-0393">Immunoglobulin domain</keyword>
<dbReference type="PROSITE" id="PS50853">
    <property type="entry name" value="FN3"/>
    <property type="match status" value="1"/>
</dbReference>
<sequence>MTGKMLGERIYQVAVTLLLLESLRSLALPSASAEGVAAESFQSSVCSPTDEKLQRQCFSELPADRYEVLEGANVRMRCRVNRQNGKTQWRAHSVLLGYDRSLRDWPRYSMQGDPDNGEHDLVITGVTREDAGNFECQVSPTADQPPLRRSTNLSVLVVPSKPIIFAPPGEPPPSKTGQLVIARPYLSEAGRLGDDLRLICQARGGFPPPTFEWFHNGLPVRNRMMLQQQSSGRSPGERSLNSRFSGMLGSPYFVGAPKLPSSSGHEVGGAGHEVEITGEPVRDDEMTLVIPKSELLTGDRLTCLVSNKATQRATNLAEQKLLAEVIVSVQTPPGSPVILSEGNLIDSIGRTEGESVNLTCQSKPPGSPPGELIWRWEKSAAQKDPVSSSSSSPMFSFDKSRFPSLDQYARNSFDRTQLESHLYLPSVDRSHNGLSIVCATRHKLGVEQKVKILVNVRYNLTAVCIYKTSAGDRIPSIEEAGCPPANSGSSSELSRVLYVHPDRQQIFACSTSDFYGQATIMWFGSRIDADSVRPPVWHDLSNMTSIAELRRGGVNFASYIKTVSLRLPALGQPEALTTLQESGTAQLRLNALQCRGYATALASRSRPVESAIFDQVLLKPYVAPQKPTIQVESKRDNLIEGDILKLKCEAEDGEPDGTLTWLKATRGGSEYVPIHLLSTAEKDHRQNFLSSQLDIQLTSDDHLSSYACLAMNPGFPANDQRRSEPFHVNITFHPKHIAIQRVQGSAKFTQPNQPTDQERVTTPTVGGETGRLDREGPSFQASPRSIAVVAGEKITLVCRAAPANPPVSLKWRHLSCKPAISPLSADVAATNYSFLSSDSESAAERICSEISHFDDMKSLPFEASRLTSEGQVSLIVQNSHHESIIECSIGGVATKRTFAWHVEDKEDRLKTQTLLNVQFKPNFSNVIDKLNVAVSKYLPQLVVVEGASVDADLTPLSNPPLTSIKWFQRMVESDTINQWLDITSRMMGSFPPEVARFRLSRASVDHMASYKLTATNTIGAADLIFFLNVTHAPRLIGDPVINVTTSAKEAELECRVMANPPPKPSSVYWRRVTDKAVPKLAPLRGDSQQELKEVSSKNPLVSAISDMKCNQELLSRPIKHYVKCFSPEPFYLVSTLIITSVDPSDVGRYECFVDNGIGSPVVRSIDLIYPFTPHVLQSDRWMRAAPPYAPTASPAPFANRNLSAPSSAGPLKPTFVICMVAAEPAPIVTWFREPANLTLVEGGQFKSTVTRVYAGKYRATLTIESVKKTDFGNYFCQAKNLMGVDTGKVMLGPPTPPSPPGTPILIKATSSTLTIGWLQGFNGGPAQTFIVKWSSTDNAVAVQSAEVLEDMSSEMLKYTIENLAQLTTYQISIASKNFLYRSTAFSEPLLASTTVYVETAPNEQAMRDEARQAGSATSYVGHSITGANVLQGRSAGGHSTNMTIIIIVAACFGCLIFITNLIIVGLVIHRRQQRRNSKLKRIPGTESLVKCGVIDTYPTADCYPERFANGQHVLTAYMDSGSQKDSLSQYQFEHFGQCSPNLAAEYLTSGPFFHPQSPLNLFTTSSALTSGGTLPENPMQTMQRFNSLSQSSSPLHSSRSHGIQPDPSGMGLTQIPPNYGYAEQQPQSIYLVAAPNPGMTPMRYPQEGSDDMNPMALYLNSDNLGMTNQTMPLNVTGQRGLPMCGSNQGTVSPHSMTDKSVNSDRGGLLCSDQMQRVASYVNQVGCFPITQSNGATCARSFVAPGPISSRLQNQQACQPSSPRLVSSFYAQRNEVNPAQSTLGPHSGFGRRNSCATHEQDGRSPLPGDKMDKKARPMVTFASEAHENQPSCSRNPPNLQEMEINDFTMSSDITTIPPPTDFGVQTTQVQDTQYPTMNHASMSYNKPKTGLIHQASGSFEKPVEPEAWRPGTGCLSARLPSQRISRASILPNGQSTFSRDPEKTGVHFDISM</sequence>
<feature type="chain" id="PRO_5007051512" evidence="9">
    <location>
        <begin position="34"/>
        <end position="1951"/>
    </location>
</feature>
<evidence type="ECO:0000259" key="11">
    <source>
        <dbReference type="PROSITE" id="PS50853"/>
    </source>
</evidence>
<dbReference type="InterPro" id="IPR036179">
    <property type="entry name" value="Ig-like_dom_sf"/>
</dbReference>
<name>A0A0X3Q8H4_SCHSO</name>
<evidence type="ECO:0000256" key="7">
    <source>
        <dbReference type="SAM" id="MobiDB-lite"/>
    </source>
</evidence>
<evidence type="ECO:0000313" key="12">
    <source>
        <dbReference type="EMBL" id="JAP55536.1"/>
    </source>
</evidence>
<dbReference type="InterPro" id="IPR003599">
    <property type="entry name" value="Ig_sub"/>
</dbReference>
<keyword evidence="3 8" id="KW-0472">Membrane</keyword>
<evidence type="ECO:0000256" key="2">
    <source>
        <dbReference type="ARBA" id="ARBA00022737"/>
    </source>
</evidence>
<dbReference type="InterPro" id="IPR013098">
    <property type="entry name" value="Ig_I-set"/>
</dbReference>
<feature type="region of interest" description="Disordered" evidence="7">
    <location>
        <begin position="748"/>
        <end position="780"/>
    </location>
</feature>
<evidence type="ECO:0000256" key="3">
    <source>
        <dbReference type="ARBA" id="ARBA00023136"/>
    </source>
</evidence>
<dbReference type="SMART" id="SM00060">
    <property type="entry name" value="FN3"/>
    <property type="match status" value="1"/>
</dbReference>
<dbReference type="InterPro" id="IPR051275">
    <property type="entry name" value="Cell_adhesion_signaling"/>
</dbReference>
<keyword evidence="9" id="KW-0732">Signal</keyword>
<dbReference type="SUPFAM" id="SSF49265">
    <property type="entry name" value="Fibronectin type III"/>
    <property type="match status" value="1"/>
</dbReference>
<evidence type="ECO:0000259" key="10">
    <source>
        <dbReference type="PROSITE" id="PS50835"/>
    </source>
</evidence>
<dbReference type="GO" id="GO:0016020">
    <property type="term" value="C:membrane"/>
    <property type="evidence" value="ECO:0007669"/>
    <property type="project" value="UniProtKB-SubCell"/>
</dbReference>
<dbReference type="SMART" id="SM00408">
    <property type="entry name" value="IGc2"/>
    <property type="match status" value="4"/>
</dbReference>
<feature type="domain" description="Ig-like" evidence="10">
    <location>
        <begin position="1033"/>
        <end position="1166"/>
    </location>
</feature>
<evidence type="ECO:0000256" key="9">
    <source>
        <dbReference type="SAM" id="SignalP"/>
    </source>
</evidence>
<dbReference type="InterPro" id="IPR007110">
    <property type="entry name" value="Ig-like_dom"/>
</dbReference>
<dbReference type="EMBL" id="GEEE01007689">
    <property type="protein sequence ID" value="JAP55536.1"/>
    <property type="molecule type" value="Transcribed_RNA"/>
</dbReference>
<accession>A0A0X3Q8H4</accession>
<gene>
    <name evidence="12" type="primary">ICCR</name>
    <name evidence="12" type="ORF">TR137300</name>
</gene>
<evidence type="ECO:0000256" key="5">
    <source>
        <dbReference type="ARBA" id="ARBA00023180"/>
    </source>
</evidence>
<evidence type="ECO:0000256" key="1">
    <source>
        <dbReference type="ARBA" id="ARBA00004479"/>
    </source>
</evidence>
<evidence type="ECO:0000256" key="8">
    <source>
        <dbReference type="SAM" id="Phobius"/>
    </source>
</evidence>
<dbReference type="InterPro" id="IPR003598">
    <property type="entry name" value="Ig_sub2"/>
</dbReference>
<proteinExistence type="predicted"/>
<dbReference type="SUPFAM" id="SSF48726">
    <property type="entry name" value="Immunoglobulin"/>
    <property type="match status" value="7"/>
</dbReference>
<keyword evidence="4" id="KW-1015">Disulfide bond</keyword>
<feature type="domain" description="Ig-like" evidence="10">
    <location>
        <begin position="173"/>
        <end position="323"/>
    </location>
</feature>
<dbReference type="PROSITE" id="PS50835">
    <property type="entry name" value="IG_LIKE"/>
    <property type="match status" value="7"/>
</dbReference>
<dbReference type="InterPro" id="IPR013151">
    <property type="entry name" value="Immunoglobulin_dom"/>
</dbReference>
<keyword evidence="8" id="KW-1133">Transmembrane helix</keyword>
<dbReference type="CDD" id="cd00096">
    <property type="entry name" value="Ig"/>
    <property type="match status" value="2"/>
</dbReference>
<feature type="signal peptide" evidence="9">
    <location>
        <begin position="1"/>
        <end position="33"/>
    </location>
</feature>
<protein>
    <submittedName>
        <fullName evidence="12">Irregular chiasm C-roughest protein</fullName>
    </submittedName>
</protein>
<feature type="domain" description="Ig-like" evidence="10">
    <location>
        <begin position="48"/>
        <end position="154"/>
    </location>
</feature>
<dbReference type="Pfam" id="PF07679">
    <property type="entry name" value="I-set"/>
    <property type="match status" value="1"/>
</dbReference>
<keyword evidence="8" id="KW-0812">Transmembrane</keyword>
<keyword evidence="2" id="KW-0677">Repeat</keyword>